<name>A0AAV9XEQ7_9PEZI</name>
<dbReference type="InterPro" id="IPR012985">
    <property type="entry name" value="Peptidase_S64_Ssy5"/>
</dbReference>
<dbReference type="AlphaFoldDB" id="A0AAV9XEQ7"/>
<dbReference type="InterPro" id="IPR009003">
    <property type="entry name" value="Peptidase_S1_PA"/>
</dbReference>
<evidence type="ECO:0000313" key="2">
    <source>
        <dbReference type="Proteomes" id="UP001365542"/>
    </source>
</evidence>
<dbReference type="Pfam" id="PF08192">
    <property type="entry name" value="Peptidase_S64"/>
    <property type="match status" value="1"/>
</dbReference>
<accession>A0AAV9XEQ7</accession>
<sequence length="525" mass="58391">MSTSTVQVCTLSDLPERKSTEAVPLYRDSITILSKRQRVKQRFKIPRFESLNVPKWRKSNIAGVPRAKSGISLRSSSGEKKSEPQEEDRLAWRYDRTDRGHTPAILAIRPGHFLAKALDPIMFEVMDFLIEAAIDLAAVDLVMRDDVPTIQITGALKPSNFDKDIVPNLRDMLDNRIVSETGCVGNEYEIMFMTGSIERETTAPADHYRKAGLPGQSVGVQGIGWSTGTIGGYMLPKNPELLGQCFALSCHHVLLPTNKSASSEEAKGVQVPFYLKVVQKYHKGVSWKLPSEVIVESPSLGDHQATLERSEAAESEAKDALAELKEKEVFGSQTTRKSKSFWKIILDNLQQTSKRLQVFDRKFGTVIATSGYRVHPTMGVSLDWGIIRVVNSRAGKNIMKPANKGTWMFWDAFANREIMITDIADPAFGEEVYKVGRSGESYGVINGITDGVNLPGNGRLTREWTIIGNAKKEFSLPGDSGSFIINRHLQLVGMIIGGRDELSYFTPIKIILQDIEQQTGKRFSL</sequence>
<dbReference type="Proteomes" id="UP001365542">
    <property type="component" value="Unassembled WGS sequence"/>
</dbReference>
<reference evidence="1 2" key="1">
    <citation type="submission" date="2019-10" db="EMBL/GenBank/DDBJ databases">
        <authorList>
            <person name="Palmer J.M."/>
        </authorList>
    </citation>
    <scope>NUCLEOTIDE SEQUENCE [LARGE SCALE GENOMIC DNA]</scope>
    <source>
        <strain evidence="1 2">TWF694</strain>
    </source>
</reference>
<dbReference type="InterPro" id="IPR043504">
    <property type="entry name" value="Peptidase_S1_PA_chymotrypsin"/>
</dbReference>
<comment type="caution">
    <text evidence="1">The sequence shown here is derived from an EMBL/GenBank/DDBJ whole genome shotgun (WGS) entry which is preliminary data.</text>
</comment>
<proteinExistence type="predicted"/>
<dbReference type="EMBL" id="JAVHJO010000005">
    <property type="protein sequence ID" value="KAK6540572.1"/>
    <property type="molecule type" value="Genomic_DNA"/>
</dbReference>
<protein>
    <submittedName>
        <fullName evidence="1">Uncharacterized protein</fullName>
    </submittedName>
</protein>
<gene>
    <name evidence="1" type="ORF">TWF694_009363</name>
</gene>
<organism evidence="1 2">
    <name type="scientific">Orbilia ellipsospora</name>
    <dbReference type="NCBI Taxonomy" id="2528407"/>
    <lineage>
        <taxon>Eukaryota</taxon>
        <taxon>Fungi</taxon>
        <taxon>Dikarya</taxon>
        <taxon>Ascomycota</taxon>
        <taxon>Pezizomycotina</taxon>
        <taxon>Orbiliomycetes</taxon>
        <taxon>Orbiliales</taxon>
        <taxon>Orbiliaceae</taxon>
        <taxon>Orbilia</taxon>
    </lineage>
</organism>
<evidence type="ECO:0000313" key="1">
    <source>
        <dbReference type="EMBL" id="KAK6540572.1"/>
    </source>
</evidence>
<dbReference type="Gene3D" id="2.40.10.10">
    <property type="entry name" value="Trypsin-like serine proteases"/>
    <property type="match status" value="2"/>
</dbReference>
<keyword evidence="2" id="KW-1185">Reference proteome</keyword>
<dbReference type="SUPFAM" id="SSF50494">
    <property type="entry name" value="Trypsin-like serine proteases"/>
    <property type="match status" value="1"/>
</dbReference>